<protein>
    <submittedName>
        <fullName evidence="2">Uncharacterized protein</fullName>
    </submittedName>
</protein>
<feature type="region of interest" description="Disordered" evidence="1">
    <location>
        <begin position="69"/>
        <end position="121"/>
    </location>
</feature>
<keyword evidence="3" id="KW-1185">Reference proteome</keyword>
<accession>A0AAD7F610</accession>
<feature type="compositionally biased region" description="Low complexity" evidence="1">
    <location>
        <begin position="103"/>
        <end position="117"/>
    </location>
</feature>
<evidence type="ECO:0000313" key="3">
    <source>
        <dbReference type="Proteomes" id="UP001218218"/>
    </source>
</evidence>
<organism evidence="2 3">
    <name type="scientific">Mycena albidolilacea</name>
    <dbReference type="NCBI Taxonomy" id="1033008"/>
    <lineage>
        <taxon>Eukaryota</taxon>
        <taxon>Fungi</taxon>
        <taxon>Dikarya</taxon>
        <taxon>Basidiomycota</taxon>
        <taxon>Agaricomycotina</taxon>
        <taxon>Agaricomycetes</taxon>
        <taxon>Agaricomycetidae</taxon>
        <taxon>Agaricales</taxon>
        <taxon>Marasmiineae</taxon>
        <taxon>Mycenaceae</taxon>
        <taxon>Mycena</taxon>
    </lineage>
</organism>
<dbReference type="InterPro" id="IPR036865">
    <property type="entry name" value="CRAL-TRIO_dom_sf"/>
</dbReference>
<reference evidence="2" key="1">
    <citation type="submission" date="2023-03" db="EMBL/GenBank/DDBJ databases">
        <title>Massive genome expansion in bonnet fungi (Mycena s.s.) driven by repeated elements and novel gene families across ecological guilds.</title>
        <authorList>
            <consortium name="Lawrence Berkeley National Laboratory"/>
            <person name="Harder C.B."/>
            <person name="Miyauchi S."/>
            <person name="Viragh M."/>
            <person name="Kuo A."/>
            <person name="Thoen E."/>
            <person name="Andreopoulos B."/>
            <person name="Lu D."/>
            <person name="Skrede I."/>
            <person name="Drula E."/>
            <person name="Henrissat B."/>
            <person name="Morin E."/>
            <person name="Kohler A."/>
            <person name="Barry K."/>
            <person name="LaButti K."/>
            <person name="Morin E."/>
            <person name="Salamov A."/>
            <person name="Lipzen A."/>
            <person name="Mereny Z."/>
            <person name="Hegedus B."/>
            <person name="Baldrian P."/>
            <person name="Stursova M."/>
            <person name="Weitz H."/>
            <person name="Taylor A."/>
            <person name="Grigoriev I.V."/>
            <person name="Nagy L.G."/>
            <person name="Martin F."/>
            <person name="Kauserud H."/>
        </authorList>
    </citation>
    <scope>NUCLEOTIDE SEQUENCE</scope>
    <source>
        <strain evidence="2">CBHHK002</strain>
    </source>
</reference>
<sequence length="133" mass="14003">MAVRNARPPESEQQEFLLSAPWAFGAVWRAIWPWLDEVTASKAGAAERVREGGAAEGVWGECEYPGGCSLSDVGPWNPSGSGSETESEGEVAASPTESASEKTSPTPTLTNPPSALTEKILLKHPVTTQVLPA</sequence>
<name>A0AAD7F610_9AGAR</name>
<dbReference type="EMBL" id="JARIHO010000001">
    <property type="protein sequence ID" value="KAJ7367571.1"/>
    <property type="molecule type" value="Genomic_DNA"/>
</dbReference>
<dbReference type="Gene3D" id="3.40.525.10">
    <property type="entry name" value="CRAL-TRIO lipid binding domain"/>
    <property type="match status" value="1"/>
</dbReference>
<evidence type="ECO:0000256" key="1">
    <source>
        <dbReference type="SAM" id="MobiDB-lite"/>
    </source>
</evidence>
<dbReference type="AlphaFoldDB" id="A0AAD7F610"/>
<gene>
    <name evidence="2" type="ORF">DFH08DRAFT_795723</name>
</gene>
<proteinExistence type="predicted"/>
<dbReference type="SUPFAM" id="SSF52087">
    <property type="entry name" value="CRAL/TRIO domain"/>
    <property type="match status" value="1"/>
</dbReference>
<evidence type="ECO:0000313" key="2">
    <source>
        <dbReference type="EMBL" id="KAJ7367571.1"/>
    </source>
</evidence>
<dbReference type="Proteomes" id="UP001218218">
    <property type="component" value="Unassembled WGS sequence"/>
</dbReference>
<comment type="caution">
    <text evidence="2">The sequence shown here is derived from an EMBL/GenBank/DDBJ whole genome shotgun (WGS) entry which is preliminary data.</text>
</comment>